<reference evidence="1" key="1">
    <citation type="journal article" date="2014" name="Front. Microbiol.">
        <title>High frequency of phylogenetically diverse reductive dehalogenase-homologous genes in deep subseafloor sedimentary metagenomes.</title>
        <authorList>
            <person name="Kawai M."/>
            <person name="Futagami T."/>
            <person name="Toyoda A."/>
            <person name="Takaki Y."/>
            <person name="Nishi S."/>
            <person name="Hori S."/>
            <person name="Arai W."/>
            <person name="Tsubouchi T."/>
            <person name="Morono Y."/>
            <person name="Uchiyama I."/>
            <person name="Ito T."/>
            <person name="Fujiyama A."/>
            <person name="Inagaki F."/>
            <person name="Takami H."/>
        </authorList>
    </citation>
    <scope>NUCLEOTIDE SEQUENCE</scope>
    <source>
        <strain evidence="1">Expedition CK06-06</strain>
    </source>
</reference>
<accession>X0ZI70</accession>
<gene>
    <name evidence="1" type="ORF">S01H4_12050</name>
</gene>
<feature type="non-terminal residue" evidence="1">
    <location>
        <position position="57"/>
    </location>
</feature>
<dbReference type="Gene3D" id="1.20.1440.50">
    <property type="entry name" value="Ta0600-like"/>
    <property type="match status" value="1"/>
</dbReference>
<organism evidence="1">
    <name type="scientific">marine sediment metagenome</name>
    <dbReference type="NCBI Taxonomy" id="412755"/>
    <lineage>
        <taxon>unclassified sequences</taxon>
        <taxon>metagenomes</taxon>
        <taxon>ecological metagenomes</taxon>
    </lineage>
</organism>
<name>X0ZI70_9ZZZZ</name>
<dbReference type="EMBL" id="BART01005035">
    <property type="protein sequence ID" value="GAG60053.1"/>
    <property type="molecule type" value="Genomic_DNA"/>
</dbReference>
<protein>
    <submittedName>
        <fullName evidence="1">Uncharacterized protein</fullName>
    </submittedName>
</protein>
<comment type="caution">
    <text evidence="1">The sequence shown here is derived from an EMBL/GenBank/DDBJ whole genome shotgun (WGS) entry which is preliminary data.</text>
</comment>
<dbReference type="InterPro" id="IPR023130">
    <property type="entry name" value="Ta0600-like_sf"/>
</dbReference>
<dbReference type="AlphaFoldDB" id="X0ZI70"/>
<sequence length="57" mass="6702">MDTLFDINIGELYMSDVWSKFKKEIREAFADVATLIEMLLQDRTVPRNIKRKAQKAL</sequence>
<dbReference type="SUPFAM" id="SSF158436">
    <property type="entry name" value="Ta0600-like"/>
    <property type="match status" value="1"/>
</dbReference>
<evidence type="ECO:0000313" key="1">
    <source>
        <dbReference type="EMBL" id="GAG60053.1"/>
    </source>
</evidence>
<proteinExistence type="predicted"/>